<reference evidence="1" key="1">
    <citation type="journal article" date="2021" name="New Phytol.">
        <title>Evolutionary innovations through gain and loss of genes in the ectomycorrhizal Boletales.</title>
        <authorList>
            <person name="Wu G."/>
            <person name="Miyauchi S."/>
            <person name="Morin E."/>
            <person name="Kuo A."/>
            <person name="Drula E."/>
            <person name="Varga T."/>
            <person name="Kohler A."/>
            <person name="Feng B."/>
            <person name="Cao Y."/>
            <person name="Lipzen A."/>
            <person name="Daum C."/>
            <person name="Hundley H."/>
            <person name="Pangilinan J."/>
            <person name="Johnson J."/>
            <person name="Barry K."/>
            <person name="LaButti K."/>
            <person name="Ng V."/>
            <person name="Ahrendt S."/>
            <person name="Min B."/>
            <person name="Choi I.G."/>
            <person name="Park H."/>
            <person name="Plett J.M."/>
            <person name="Magnuson J."/>
            <person name="Spatafora J.W."/>
            <person name="Nagy L.G."/>
            <person name="Henrissat B."/>
            <person name="Grigoriev I.V."/>
            <person name="Yang Z.L."/>
            <person name="Xu J."/>
            <person name="Martin F.M."/>
        </authorList>
    </citation>
    <scope>NUCLEOTIDE SEQUENCE</scope>
    <source>
        <strain evidence="1">KUC20120723A-06</strain>
    </source>
</reference>
<gene>
    <name evidence="1" type="ORF">BV22DRAFT_1031950</name>
</gene>
<name>A0ACB8BN81_9AGAM</name>
<dbReference type="EMBL" id="MU266368">
    <property type="protein sequence ID" value="KAH7927340.1"/>
    <property type="molecule type" value="Genomic_DNA"/>
</dbReference>
<organism evidence="1 2">
    <name type="scientific">Leucogyrophana mollusca</name>
    <dbReference type="NCBI Taxonomy" id="85980"/>
    <lineage>
        <taxon>Eukaryota</taxon>
        <taxon>Fungi</taxon>
        <taxon>Dikarya</taxon>
        <taxon>Basidiomycota</taxon>
        <taxon>Agaricomycotina</taxon>
        <taxon>Agaricomycetes</taxon>
        <taxon>Agaricomycetidae</taxon>
        <taxon>Boletales</taxon>
        <taxon>Boletales incertae sedis</taxon>
        <taxon>Leucogyrophana</taxon>
    </lineage>
</organism>
<comment type="caution">
    <text evidence="1">The sequence shown here is derived from an EMBL/GenBank/DDBJ whole genome shotgun (WGS) entry which is preliminary data.</text>
</comment>
<protein>
    <submittedName>
        <fullName evidence="1">Uncharacterized protein</fullName>
    </submittedName>
</protein>
<proteinExistence type="predicted"/>
<evidence type="ECO:0000313" key="2">
    <source>
        <dbReference type="Proteomes" id="UP000790709"/>
    </source>
</evidence>
<dbReference type="Proteomes" id="UP000790709">
    <property type="component" value="Unassembled WGS sequence"/>
</dbReference>
<sequence length="177" mass="19262">MWCKYTVTLLPAFLLITYIHAAIALKAGQYTITSHLNSALIGDDSRGDKNGGLKKVILLPSNFLVQNIDAVAAPKWVVEPQDGDHYIVRVNGRPTLAIGGELYSAPETQGAEQWVITQHGWKGPYTVEKADKSGGWKVVDDLNPHGSIYVCPLGILPGFPPRFPSSSLFDFTLVEAS</sequence>
<evidence type="ECO:0000313" key="1">
    <source>
        <dbReference type="EMBL" id="KAH7927340.1"/>
    </source>
</evidence>
<keyword evidence="2" id="KW-1185">Reference proteome</keyword>
<accession>A0ACB8BN81</accession>